<evidence type="ECO:0000313" key="15">
    <source>
        <dbReference type="EMBL" id="ODS34578.1"/>
    </source>
</evidence>
<name>A0A1E3XG40_9BACT</name>
<dbReference type="PATRIC" id="fig|1872076.5.peg.346"/>
<evidence type="ECO:0000256" key="7">
    <source>
        <dbReference type="ARBA" id="ARBA00022793"/>
    </source>
</evidence>
<evidence type="ECO:0000256" key="4">
    <source>
        <dbReference type="ARBA" id="ARBA00007505"/>
    </source>
</evidence>
<evidence type="ECO:0000259" key="14">
    <source>
        <dbReference type="Pfam" id="PF16363"/>
    </source>
</evidence>
<evidence type="ECO:0000256" key="13">
    <source>
        <dbReference type="ARBA" id="ARBA00023239"/>
    </source>
</evidence>
<gene>
    <name evidence="15" type="ORF">SCARUB_00313</name>
</gene>
<keyword evidence="8" id="KW-0735">Signal-anchor</keyword>
<accession>A0A1E3XG40</accession>
<dbReference type="GO" id="GO:0005737">
    <property type="term" value="C:cytoplasm"/>
    <property type="evidence" value="ECO:0007669"/>
    <property type="project" value="TreeGrafter"/>
</dbReference>
<evidence type="ECO:0000256" key="8">
    <source>
        <dbReference type="ARBA" id="ARBA00022968"/>
    </source>
</evidence>
<dbReference type="GO" id="GO:0048040">
    <property type="term" value="F:UDP-glucuronate decarboxylase activity"/>
    <property type="evidence" value="ECO:0007669"/>
    <property type="project" value="UniProtKB-EC"/>
</dbReference>
<keyword evidence="11" id="KW-0333">Golgi apparatus</keyword>
<evidence type="ECO:0000256" key="3">
    <source>
        <dbReference type="ARBA" id="ARBA00005100"/>
    </source>
</evidence>
<dbReference type="UniPathway" id="UPA00796">
    <property type="reaction ID" value="UER00771"/>
</dbReference>
<comment type="similarity">
    <text evidence="4">Belongs to the NAD(P)-dependent epimerase/dehydratase family. UDP-glucuronic acid decarboxylase subfamily.</text>
</comment>
<keyword evidence="13" id="KW-0456">Lyase</keyword>
<reference evidence="15 16" key="1">
    <citation type="submission" date="2016-07" db="EMBL/GenBank/DDBJ databases">
        <title>Draft genome of Scalindua rubra, obtained from a brine-seawater interface in the Red Sea, sheds light on salt adaptation in anammox bacteria.</title>
        <authorList>
            <person name="Speth D.R."/>
            <person name="Lagkouvardos I."/>
            <person name="Wang Y."/>
            <person name="Qian P.-Y."/>
            <person name="Dutilh B.E."/>
            <person name="Jetten M.S."/>
        </authorList>
    </citation>
    <scope>NUCLEOTIDE SEQUENCE [LARGE SCALE GENOMIC DNA]</scope>
    <source>
        <strain evidence="15">BSI-1</strain>
    </source>
</reference>
<dbReference type="Proteomes" id="UP000094056">
    <property type="component" value="Unassembled WGS sequence"/>
</dbReference>
<feature type="domain" description="NAD(P)-binding" evidence="14">
    <location>
        <begin position="11"/>
        <end position="317"/>
    </location>
</feature>
<dbReference type="GO" id="GO:0033320">
    <property type="term" value="P:UDP-D-xylose biosynthetic process"/>
    <property type="evidence" value="ECO:0007669"/>
    <property type="project" value="UniProtKB-UniPathway"/>
</dbReference>
<comment type="subcellular location">
    <subcellularLocation>
        <location evidence="2">Golgi apparatus</location>
        <location evidence="2">Golgi stack membrane</location>
        <topology evidence="2">Single-pass type II membrane protein</topology>
    </subcellularLocation>
</comment>
<dbReference type="PANTHER" id="PTHR43078:SF6">
    <property type="entry name" value="UDP-GLUCURONIC ACID DECARBOXYLASE 1"/>
    <property type="match status" value="1"/>
</dbReference>
<evidence type="ECO:0000256" key="2">
    <source>
        <dbReference type="ARBA" id="ARBA00004447"/>
    </source>
</evidence>
<keyword evidence="6" id="KW-0812">Transmembrane</keyword>
<dbReference type="EC" id="4.1.1.35" evidence="5"/>
<organism evidence="15 16">
    <name type="scientific">Candidatus Scalindua rubra</name>
    <dbReference type="NCBI Taxonomy" id="1872076"/>
    <lineage>
        <taxon>Bacteria</taxon>
        <taxon>Pseudomonadati</taxon>
        <taxon>Planctomycetota</taxon>
        <taxon>Candidatus Brocadiia</taxon>
        <taxon>Candidatus Brocadiales</taxon>
        <taxon>Candidatus Scalinduaceae</taxon>
        <taxon>Candidatus Scalindua</taxon>
    </lineage>
</organism>
<dbReference type="SUPFAM" id="SSF51735">
    <property type="entry name" value="NAD(P)-binding Rossmann-fold domains"/>
    <property type="match status" value="1"/>
</dbReference>
<dbReference type="GO" id="GO:0042732">
    <property type="term" value="P:D-xylose metabolic process"/>
    <property type="evidence" value="ECO:0007669"/>
    <property type="project" value="InterPro"/>
</dbReference>
<keyword evidence="9" id="KW-1133">Transmembrane helix</keyword>
<sequence>MKRKQGVERALITGGAGFIGSHLAERLLEDGYEVTIIDDLSTGSMQNIEHLRVHHRFSFAIETILNLTVMDRLISECDIVFHFAAAVGVRLIVENPVGTIETNVLGTEIVLKIANRYRKKVILPSTSEIYGKGNSIPFSEESDRVLGSMTKSRWSYSSSKAVDEFLTLAYHSMYKLPVVIIRLFNTIGPRQTGSYGMVVPRFIKQALRGEPITVYADGKQSRCFADVKDVVDAIVKLANCPEANGQIFNVGKDEEITIENLARKIKHKIESSSEICYISYEKAYVLGFEDMRRRVPDLTKIRKFIDYKPQISLDQSLMDIIKDMRKNMANGRDKK</sequence>
<dbReference type="InterPro" id="IPR044516">
    <property type="entry name" value="UXS-like"/>
</dbReference>
<evidence type="ECO:0000256" key="6">
    <source>
        <dbReference type="ARBA" id="ARBA00022692"/>
    </source>
</evidence>
<dbReference type="AlphaFoldDB" id="A0A1E3XG40"/>
<keyword evidence="10" id="KW-0520">NAD</keyword>
<evidence type="ECO:0000256" key="1">
    <source>
        <dbReference type="ARBA" id="ARBA00001911"/>
    </source>
</evidence>
<evidence type="ECO:0000256" key="5">
    <source>
        <dbReference type="ARBA" id="ARBA00012290"/>
    </source>
</evidence>
<evidence type="ECO:0000256" key="11">
    <source>
        <dbReference type="ARBA" id="ARBA00023034"/>
    </source>
</evidence>
<dbReference type="InterPro" id="IPR016040">
    <property type="entry name" value="NAD(P)-bd_dom"/>
</dbReference>
<dbReference type="GO" id="GO:0070403">
    <property type="term" value="F:NAD+ binding"/>
    <property type="evidence" value="ECO:0007669"/>
    <property type="project" value="InterPro"/>
</dbReference>
<dbReference type="InterPro" id="IPR036291">
    <property type="entry name" value="NAD(P)-bd_dom_sf"/>
</dbReference>
<evidence type="ECO:0000256" key="10">
    <source>
        <dbReference type="ARBA" id="ARBA00023027"/>
    </source>
</evidence>
<proteinExistence type="inferred from homology"/>
<comment type="pathway">
    <text evidence="3">Nucleotide-sugar biosynthesis; UDP-alpha-D-xylose biosynthesis; UDP-alpha-D-xylose from UDP-alpha-D-glucuronate: step 1/1.</text>
</comment>
<keyword evidence="12" id="KW-0472">Membrane</keyword>
<evidence type="ECO:0000313" key="16">
    <source>
        <dbReference type="Proteomes" id="UP000094056"/>
    </source>
</evidence>
<comment type="caution">
    <text evidence="15">The sequence shown here is derived from an EMBL/GenBank/DDBJ whole genome shotgun (WGS) entry which is preliminary data.</text>
</comment>
<protein>
    <recommendedName>
        <fullName evidence="5">UDP-glucuronate decarboxylase</fullName>
        <ecNumber evidence="5">4.1.1.35</ecNumber>
    </recommendedName>
</protein>
<dbReference type="Gene3D" id="3.40.50.720">
    <property type="entry name" value="NAD(P)-binding Rossmann-like Domain"/>
    <property type="match status" value="1"/>
</dbReference>
<comment type="cofactor">
    <cofactor evidence="1">
        <name>NAD(+)</name>
        <dbReference type="ChEBI" id="CHEBI:57540"/>
    </cofactor>
</comment>
<evidence type="ECO:0000256" key="9">
    <source>
        <dbReference type="ARBA" id="ARBA00022989"/>
    </source>
</evidence>
<dbReference type="PANTHER" id="PTHR43078">
    <property type="entry name" value="UDP-GLUCURONIC ACID DECARBOXYLASE-RELATED"/>
    <property type="match status" value="1"/>
</dbReference>
<dbReference type="Pfam" id="PF16363">
    <property type="entry name" value="GDP_Man_Dehyd"/>
    <property type="match status" value="1"/>
</dbReference>
<evidence type="ECO:0000256" key="12">
    <source>
        <dbReference type="ARBA" id="ARBA00023136"/>
    </source>
</evidence>
<dbReference type="EMBL" id="MAYW01000004">
    <property type="protein sequence ID" value="ODS34578.1"/>
    <property type="molecule type" value="Genomic_DNA"/>
</dbReference>
<keyword evidence="7" id="KW-0210">Decarboxylase</keyword>